<dbReference type="Pfam" id="PF21362">
    <property type="entry name" value="Sina_RING"/>
    <property type="match status" value="1"/>
</dbReference>
<dbReference type="InterPro" id="IPR000433">
    <property type="entry name" value="Znf_ZZ"/>
</dbReference>
<dbReference type="PANTHER" id="PTHR15090">
    <property type="entry name" value="SEQUESTOSOME 1-RELATED"/>
    <property type="match status" value="1"/>
</dbReference>
<dbReference type="EMBL" id="CAXLJM020000107">
    <property type="protein sequence ID" value="CAL8135048.1"/>
    <property type="molecule type" value="Genomic_DNA"/>
</dbReference>
<evidence type="ECO:0000256" key="4">
    <source>
        <dbReference type="PROSITE-ProRule" id="PRU00228"/>
    </source>
</evidence>
<dbReference type="InterPro" id="IPR043145">
    <property type="entry name" value="Znf_ZZ_sf"/>
</dbReference>
<feature type="domain" description="ZZ-type" evidence="6">
    <location>
        <begin position="324"/>
        <end position="375"/>
    </location>
</feature>
<dbReference type="PANTHER" id="PTHR15090:SF8">
    <property type="entry name" value="ZZ-TYPE ZINC FINGER-CONTAINING PROTEIN"/>
    <property type="match status" value="1"/>
</dbReference>
<evidence type="ECO:0000259" key="6">
    <source>
        <dbReference type="PROSITE" id="PS50135"/>
    </source>
</evidence>
<evidence type="ECO:0000256" key="1">
    <source>
        <dbReference type="ARBA" id="ARBA00022723"/>
    </source>
</evidence>
<dbReference type="Gene3D" id="3.30.60.90">
    <property type="match status" value="2"/>
</dbReference>
<gene>
    <name evidence="7" type="ORF">ODALV1_LOCUS25805</name>
</gene>
<comment type="caution">
    <text evidence="7">The sequence shown here is derived from an EMBL/GenBank/DDBJ whole genome shotgun (WGS) entry which is preliminary data.</text>
</comment>
<dbReference type="SMART" id="SM00291">
    <property type="entry name" value="ZnF_ZZ"/>
    <property type="match status" value="3"/>
</dbReference>
<accession>A0ABP1RT35</accession>
<dbReference type="CDD" id="cd02340">
    <property type="entry name" value="ZZ_NBR1_like"/>
    <property type="match status" value="1"/>
</dbReference>
<dbReference type="SUPFAM" id="SSF49599">
    <property type="entry name" value="TRAF domain-like"/>
    <property type="match status" value="1"/>
</dbReference>
<evidence type="ECO:0000313" key="7">
    <source>
        <dbReference type="EMBL" id="CAL8135048.1"/>
    </source>
</evidence>
<feature type="compositionally biased region" description="Basic and acidic residues" evidence="5">
    <location>
        <begin position="457"/>
        <end position="468"/>
    </location>
</feature>
<keyword evidence="1" id="KW-0479">Metal-binding</keyword>
<keyword evidence="8" id="KW-1185">Reference proteome</keyword>
<protein>
    <recommendedName>
        <fullName evidence="6">ZZ-type domain-containing protein</fullName>
    </recommendedName>
</protein>
<dbReference type="Proteomes" id="UP001642540">
    <property type="component" value="Unassembled WGS sequence"/>
</dbReference>
<evidence type="ECO:0000256" key="5">
    <source>
        <dbReference type="SAM" id="MobiDB-lite"/>
    </source>
</evidence>
<feature type="domain" description="ZZ-type" evidence="6">
    <location>
        <begin position="497"/>
        <end position="548"/>
    </location>
</feature>
<dbReference type="SUPFAM" id="SSF57850">
    <property type="entry name" value="RING/U-box"/>
    <property type="match status" value="3"/>
</dbReference>
<keyword evidence="2 4" id="KW-0863">Zinc-finger</keyword>
<feature type="compositionally biased region" description="Polar residues" evidence="5">
    <location>
        <begin position="405"/>
        <end position="446"/>
    </location>
</feature>
<evidence type="ECO:0000313" key="8">
    <source>
        <dbReference type="Proteomes" id="UP001642540"/>
    </source>
</evidence>
<dbReference type="InterPro" id="IPR049548">
    <property type="entry name" value="Sina-like_RING"/>
</dbReference>
<evidence type="ECO:0000256" key="2">
    <source>
        <dbReference type="ARBA" id="ARBA00022771"/>
    </source>
</evidence>
<organism evidence="7 8">
    <name type="scientific">Orchesella dallaii</name>
    <dbReference type="NCBI Taxonomy" id="48710"/>
    <lineage>
        <taxon>Eukaryota</taxon>
        <taxon>Metazoa</taxon>
        <taxon>Ecdysozoa</taxon>
        <taxon>Arthropoda</taxon>
        <taxon>Hexapoda</taxon>
        <taxon>Collembola</taxon>
        <taxon>Entomobryomorpha</taxon>
        <taxon>Entomobryoidea</taxon>
        <taxon>Orchesellidae</taxon>
        <taxon>Orchesellinae</taxon>
        <taxon>Orchesella</taxon>
    </lineage>
</organism>
<keyword evidence="3" id="KW-0862">Zinc</keyword>
<reference evidence="7 8" key="1">
    <citation type="submission" date="2024-08" db="EMBL/GenBank/DDBJ databases">
        <authorList>
            <person name="Cucini C."/>
            <person name="Frati F."/>
        </authorList>
    </citation>
    <scope>NUCLEOTIDE SEQUENCE [LARGE SCALE GENOMIC DNA]</scope>
</reference>
<feature type="region of interest" description="Disordered" evidence="5">
    <location>
        <begin position="400"/>
        <end position="487"/>
    </location>
</feature>
<evidence type="ECO:0000256" key="3">
    <source>
        <dbReference type="ARBA" id="ARBA00022833"/>
    </source>
</evidence>
<dbReference type="InterPro" id="IPR052260">
    <property type="entry name" value="Autophagy_Rcpt_SigReg"/>
</dbReference>
<name>A0ABP1RT35_9HEXA</name>
<proteinExistence type="predicted"/>
<dbReference type="Pfam" id="PF00569">
    <property type="entry name" value="ZZ"/>
    <property type="match status" value="2"/>
</dbReference>
<dbReference type="PROSITE" id="PS50135">
    <property type="entry name" value="ZF_ZZ_2"/>
    <property type="match status" value="2"/>
</dbReference>
<dbReference type="PROSITE" id="PS01357">
    <property type="entry name" value="ZF_ZZ_1"/>
    <property type="match status" value="1"/>
</dbReference>
<sequence length="668" mass="74810">MEGLKSFKCPTCLEIPEKEIFQCINGHSICHNCVANSPSNCPAPECGVLFRMGKVRNLALEALLDPIDFECVFKLVGCTHVCKRAELNEHIEGCQYSRQNVLLCKMIGYETCQFFPQVQTRAKILEHFRANHGDVIIQNGKGARIRLEDFVSVAEATEDYWWTPILINFENNESGPLFLILSSTNVNEKLTSWMCLLLWADKKENVENMFAEFSLQSAEDGIPELKWTLPAIPIQKSQAFLEECFPWKVRTDFLVRHYLSGIADGRSIVIKVAMMLREEPLLKVEKVEDDETTIIGSRGAVSGNPTRISDDSSSTTRSVTFGAITVIVCTGCKKTIFDGPIYKCLQCKDVDFCVQCITRNMHSHHVIALIRNPGQNLTFNNIKGCLQHPGSGIIIPSDVCKEEQTSTSRQANQAEPSTSRQANQAEPSTSRQASPQEPSTSCQASQAEPKPSTGHTLESRKSASESRHQIQNPTPSKKYVTRKRQTSTNSDYVFDSPVGAVCDGCKMEPLRGIHYKCAQCGNFDLCSECVQKGVHGNHIFLVLRNAVQQNKILSWYRVGRSIPKLAALLNKESDNIDSDDANVDSACEKCGKHCMKSDERLYRCLRCPGYFICSECFNEDQHPHKHIFAMTRSLIQWKILDENRSNLAMKLVSNGKLTPTASSKRKCS</sequence>